<sequence>MLSSCDNYLAQSSSKCSSVLYQHIDAPVSLVWSILRRFEKPQAYKRFIKTCSMISGDGGIGSIRQVHMVSGFPTKISIERLDTLDDNLHVISFSIIGGDYFLSNYHSTIILGEKIDEPEKTIVMESYIVDVPACSTEEETCYFVNNVIKWNLESLTLVSEKMASCTS</sequence>
<dbReference type="STRING" id="218851.A0A2G5DF92"/>
<evidence type="ECO:0000256" key="5">
    <source>
        <dbReference type="ARBA" id="ARBA00022682"/>
    </source>
</evidence>
<evidence type="ECO:0000256" key="4">
    <source>
        <dbReference type="ARBA" id="ARBA00022490"/>
    </source>
</evidence>
<dbReference type="InterPro" id="IPR023393">
    <property type="entry name" value="START-like_dom_sf"/>
</dbReference>
<keyword evidence="8" id="KW-0650">Protein phosphatase inhibitor</keyword>
<comment type="subcellular location">
    <subcellularLocation>
        <location evidence="2">Cytoplasm</location>
    </subcellularLocation>
    <subcellularLocation>
        <location evidence="1">Nucleus</location>
    </subcellularLocation>
</comment>
<dbReference type="GO" id="GO:0010427">
    <property type="term" value="F:abscisic acid binding"/>
    <property type="evidence" value="ECO:0007669"/>
    <property type="project" value="TreeGrafter"/>
</dbReference>
<dbReference type="PANTHER" id="PTHR31213">
    <property type="entry name" value="OS08G0374000 PROTEIN-RELATED"/>
    <property type="match status" value="1"/>
</dbReference>
<keyword evidence="5" id="KW-0938">Abscisic acid signaling pathway</keyword>
<dbReference type="SUPFAM" id="SSF55961">
    <property type="entry name" value="Bet v1-like"/>
    <property type="match status" value="1"/>
</dbReference>
<dbReference type="Gene3D" id="3.30.530.20">
    <property type="match status" value="1"/>
</dbReference>
<evidence type="ECO:0000256" key="7">
    <source>
        <dbReference type="ARBA" id="ARBA00023242"/>
    </source>
</evidence>
<keyword evidence="7" id="KW-0539">Nucleus</keyword>
<accession>A0A2G5DF92</accession>
<dbReference type="InParanoid" id="A0A2G5DF92"/>
<dbReference type="Pfam" id="PF10604">
    <property type="entry name" value="Polyketide_cyc2"/>
    <property type="match status" value="1"/>
</dbReference>
<evidence type="ECO:0000256" key="8">
    <source>
        <dbReference type="ARBA" id="ARBA00023272"/>
    </source>
</evidence>
<gene>
    <name evidence="9" type="ORF">AQUCO_02100212v1</name>
</gene>
<evidence type="ECO:0000256" key="1">
    <source>
        <dbReference type="ARBA" id="ARBA00004123"/>
    </source>
</evidence>
<keyword evidence="6" id="KW-0675">Receptor</keyword>
<dbReference type="CDD" id="cd07821">
    <property type="entry name" value="PYR_PYL_RCAR_like"/>
    <property type="match status" value="1"/>
</dbReference>
<dbReference type="Proteomes" id="UP000230069">
    <property type="component" value="Unassembled WGS sequence"/>
</dbReference>
<name>A0A2G5DF92_AQUCA</name>
<dbReference type="GO" id="GO:0004864">
    <property type="term" value="F:protein phosphatase inhibitor activity"/>
    <property type="evidence" value="ECO:0007669"/>
    <property type="project" value="UniProtKB-KW"/>
</dbReference>
<dbReference type="AlphaFoldDB" id="A0A2G5DF92"/>
<organism evidence="9 10">
    <name type="scientific">Aquilegia coerulea</name>
    <name type="common">Rocky mountain columbine</name>
    <dbReference type="NCBI Taxonomy" id="218851"/>
    <lineage>
        <taxon>Eukaryota</taxon>
        <taxon>Viridiplantae</taxon>
        <taxon>Streptophyta</taxon>
        <taxon>Embryophyta</taxon>
        <taxon>Tracheophyta</taxon>
        <taxon>Spermatophyta</taxon>
        <taxon>Magnoliopsida</taxon>
        <taxon>Ranunculales</taxon>
        <taxon>Ranunculaceae</taxon>
        <taxon>Thalictroideae</taxon>
        <taxon>Aquilegia</taxon>
    </lineage>
</organism>
<comment type="similarity">
    <text evidence="3">Belongs to the PYR/PYL/RCAR abscisic acid intracellular receptor family.</text>
</comment>
<evidence type="ECO:0000256" key="3">
    <source>
        <dbReference type="ARBA" id="ARBA00008594"/>
    </source>
</evidence>
<dbReference type="InterPro" id="IPR050279">
    <property type="entry name" value="Plant_def-hormone_signal"/>
</dbReference>
<evidence type="ECO:0000313" key="9">
    <source>
        <dbReference type="EMBL" id="PIA42186.1"/>
    </source>
</evidence>
<keyword evidence="10" id="KW-1185">Reference proteome</keyword>
<evidence type="ECO:0000313" key="10">
    <source>
        <dbReference type="Proteomes" id="UP000230069"/>
    </source>
</evidence>
<dbReference type="GO" id="GO:0038023">
    <property type="term" value="F:signaling receptor activity"/>
    <property type="evidence" value="ECO:0007669"/>
    <property type="project" value="TreeGrafter"/>
</dbReference>
<evidence type="ECO:0000256" key="6">
    <source>
        <dbReference type="ARBA" id="ARBA00023170"/>
    </source>
</evidence>
<proteinExistence type="inferred from homology"/>
<dbReference type="GO" id="GO:0005634">
    <property type="term" value="C:nucleus"/>
    <property type="evidence" value="ECO:0007669"/>
    <property type="project" value="UniProtKB-SubCell"/>
</dbReference>
<reference evidence="9 10" key="1">
    <citation type="submission" date="2017-09" db="EMBL/GenBank/DDBJ databases">
        <title>WGS assembly of Aquilegia coerulea Goldsmith.</title>
        <authorList>
            <person name="Hodges S."/>
            <person name="Kramer E."/>
            <person name="Nordborg M."/>
            <person name="Tomkins J."/>
            <person name="Borevitz J."/>
            <person name="Derieg N."/>
            <person name="Yan J."/>
            <person name="Mihaltcheva S."/>
            <person name="Hayes R.D."/>
            <person name="Rokhsar D."/>
        </authorList>
    </citation>
    <scope>NUCLEOTIDE SEQUENCE [LARGE SCALE GENOMIC DNA]</scope>
    <source>
        <strain evidence="10">cv. Goldsmith</strain>
    </source>
</reference>
<dbReference type="GO" id="GO:0005737">
    <property type="term" value="C:cytoplasm"/>
    <property type="evidence" value="ECO:0007669"/>
    <property type="project" value="UniProtKB-SubCell"/>
</dbReference>
<keyword evidence="4" id="KW-0963">Cytoplasm</keyword>
<dbReference type="InterPro" id="IPR019587">
    <property type="entry name" value="Polyketide_cyclase/dehydratase"/>
</dbReference>
<dbReference type="PANTHER" id="PTHR31213:SF82">
    <property type="entry name" value="ABSCISIC ACID RECEPTOR PYL11-RELATED"/>
    <property type="match status" value="1"/>
</dbReference>
<dbReference type="GO" id="GO:0009738">
    <property type="term" value="P:abscisic acid-activated signaling pathway"/>
    <property type="evidence" value="ECO:0007669"/>
    <property type="project" value="UniProtKB-KW"/>
</dbReference>
<evidence type="ECO:0008006" key="11">
    <source>
        <dbReference type="Google" id="ProtNLM"/>
    </source>
</evidence>
<dbReference type="OrthoDB" id="4436220at2759"/>
<protein>
    <recommendedName>
        <fullName evidence="11">Bet v I/Major latex protein domain-containing protein</fullName>
    </recommendedName>
</protein>
<evidence type="ECO:0000256" key="2">
    <source>
        <dbReference type="ARBA" id="ARBA00004496"/>
    </source>
</evidence>
<dbReference type="EMBL" id="KZ305038">
    <property type="protein sequence ID" value="PIA42186.1"/>
    <property type="molecule type" value="Genomic_DNA"/>
</dbReference>